<dbReference type="InterPro" id="IPR003347">
    <property type="entry name" value="JmjC_dom"/>
</dbReference>
<dbReference type="EMBL" id="FOEF01000030">
    <property type="protein sequence ID" value="SEP53738.1"/>
    <property type="molecule type" value="Genomic_DNA"/>
</dbReference>
<dbReference type="SUPFAM" id="SSF51197">
    <property type="entry name" value="Clavaminate synthase-like"/>
    <property type="match status" value="1"/>
</dbReference>
<dbReference type="STRING" id="394193.SAMN04489732_13040"/>
<organism evidence="2 3">
    <name type="scientific">Amycolatopsis saalfeldensis</name>
    <dbReference type="NCBI Taxonomy" id="394193"/>
    <lineage>
        <taxon>Bacteria</taxon>
        <taxon>Bacillati</taxon>
        <taxon>Actinomycetota</taxon>
        <taxon>Actinomycetes</taxon>
        <taxon>Pseudonocardiales</taxon>
        <taxon>Pseudonocardiaceae</taxon>
        <taxon>Amycolatopsis</taxon>
    </lineage>
</organism>
<dbReference type="AlphaFoldDB" id="A0A1H8YQV5"/>
<evidence type="ECO:0000313" key="2">
    <source>
        <dbReference type="EMBL" id="SEP53738.1"/>
    </source>
</evidence>
<name>A0A1H8YQV5_9PSEU</name>
<proteinExistence type="predicted"/>
<reference evidence="3" key="1">
    <citation type="submission" date="2016-10" db="EMBL/GenBank/DDBJ databases">
        <authorList>
            <person name="Varghese N."/>
            <person name="Submissions S."/>
        </authorList>
    </citation>
    <scope>NUCLEOTIDE SEQUENCE [LARGE SCALE GENOMIC DNA]</scope>
    <source>
        <strain evidence="3">DSM 44993</strain>
    </source>
</reference>
<dbReference type="PROSITE" id="PS51184">
    <property type="entry name" value="JMJC"/>
    <property type="match status" value="1"/>
</dbReference>
<keyword evidence="3" id="KW-1185">Reference proteome</keyword>
<gene>
    <name evidence="2" type="ORF">SAMN04489732_13040</name>
</gene>
<feature type="domain" description="JmjC" evidence="1">
    <location>
        <begin position="67"/>
        <end position="256"/>
    </location>
</feature>
<dbReference type="RefSeq" id="WP_218157005.1">
    <property type="nucleotide sequence ID" value="NZ_FOEF01000030.1"/>
</dbReference>
<evidence type="ECO:0000313" key="3">
    <source>
        <dbReference type="Proteomes" id="UP000198582"/>
    </source>
</evidence>
<dbReference type="Gene3D" id="2.60.120.650">
    <property type="entry name" value="Cupin"/>
    <property type="match status" value="1"/>
</dbReference>
<accession>A0A1H8YQV5</accession>
<protein>
    <submittedName>
        <fullName evidence="2">Cupin superfamily protein</fullName>
    </submittedName>
</protein>
<sequence length="431" mass="46587">MKTYTWPPSPDFWTDEFPAQTTTRTTPYLFKGIIPETAAHSDDFLAGFETIRRAHAAQLDIKAKARVYVGEDRRDDLLPSVLTAPAWDGASFVPWMQDLVGAERFSLVINNLETVSPGLAAGFGAFLRTLVDGWGFPLGGAEQVAFAGNYAGTAFGVHEGYEDAFLVHLGPNPKNFYTWPADEYEKLTGGKKPLYGDYQWLLAHGEHFVLEPGDALFLPRRVFHVGTQDQFSVSVAIPLYTYPHAAILRQQIIPDVLASLLDDRGPDDALSEPSPMAAADAGSMPVAEQLAGLGRNLLLTAADRVTDAAERHARQRWHTVLSNGGWELSANDLSRQEAAAAFDPQQVTPGATVSLIAPYQLFVTDDGVFLRGFDIDLDVTSLDQDTVAALNAGDSIALPADDAVLAAFRTLGATGGLRLTTHSIGQEESAS</sequence>
<evidence type="ECO:0000259" key="1">
    <source>
        <dbReference type="PROSITE" id="PS51184"/>
    </source>
</evidence>
<dbReference type="Proteomes" id="UP000198582">
    <property type="component" value="Unassembled WGS sequence"/>
</dbReference>